<dbReference type="AlphaFoldDB" id="A0A067PZ64"/>
<dbReference type="InParanoid" id="A0A067PZ64"/>
<feature type="transmembrane region" description="Helical" evidence="2">
    <location>
        <begin position="65"/>
        <end position="87"/>
    </location>
</feature>
<evidence type="ECO:0000313" key="4">
    <source>
        <dbReference type="Proteomes" id="UP000027265"/>
    </source>
</evidence>
<evidence type="ECO:0000256" key="1">
    <source>
        <dbReference type="SAM" id="MobiDB-lite"/>
    </source>
</evidence>
<feature type="region of interest" description="Disordered" evidence="1">
    <location>
        <begin position="250"/>
        <end position="344"/>
    </location>
</feature>
<dbReference type="OrthoDB" id="3352285at2759"/>
<protein>
    <submittedName>
        <fullName evidence="3">Uncharacterized protein</fullName>
    </submittedName>
</protein>
<reference evidence="4" key="1">
    <citation type="journal article" date="2014" name="Proc. Natl. Acad. Sci. U.S.A.">
        <title>Extensive sampling of basidiomycete genomes demonstrates inadequacy of the white-rot/brown-rot paradigm for wood decay fungi.</title>
        <authorList>
            <person name="Riley R."/>
            <person name="Salamov A.A."/>
            <person name="Brown D.W."/>
            <person name="Nagy L.G."/>
            <person name="Floudas D."/>
            <person name="Held B.W."/>
            <person name="Levasseur A."/>
            <person name="Lombard V."/>
            <person name="Morin E."/>
            <person name="Otillar R."/>
            <person name="Lindquist E.A."/>
            <person name="Sun H."/>
            <person name="LaButti K.M."/>
            <person name="Schmutz J."/>
            <person name="Jabbour D."/>
            <person name="Luo H."/>
            <person name="Baker S.E."/>
            <person name="Pisabarro A.G."/>
            <person name="Walton J.D."/>
            <person name="Blanchette R.A."/>
            <person name="Henrissat B."/>
            <person name="Martin F."/>
            <person name="Cullen D."/>
            <person name="Hibbett D.S."/>
            <person name="Grigoriev I.V."/>
        </authorList>
    </citation>
    <scope>NUCLEOTIDE SEQUENCE [LARGE SCALE GENOMIC DNA]</scope>
    <source>
        <strain evidence="4">MUCL 33604</strain>
    </source>
</reference>
<evidence type="ECO:0000256" key="2">
    <source>
        <dbReference type="SAM" id="Phobius"/>
    </source>
</evidence>
<evidence type="ECO:0000313" key="3">
    <source>
        <dbReference type="EMBL" id="KDQ56547.1"/>
    </source>
</evidence>
<keyword evidence="2" id="KW-1133">Transmembrane helix</keyword>
<feature type="transmembrane region" description="Helical" evidence="2">
    <location>
        <begin position="178"/>
        <end position="199"/>
    </location>
</feature>
<gene>
    <name evidence="3" type="ORF">JAAARDRAFT_36036</name>
</gene>
<proteinExistence type="predicted"/>
<keyword evidence="2" id="KW-0472">Membrane</keyword>
<keyword evidence="2" id="KW-0812">Transmembrane</keyword>
<name>A0A067PZ64_9AGAM</name>
<dbReference type="HOGENOM" id="CLU_063096_0_0_1"/>
<accession>A0A067PZ64</accession>
<feature type="transmembrane region" description="Helical" evidence="2">
    <location>
        <begin position="30"/>
        <end position="50"/>
    </location>
</feature>
<keyword evidence="4" id="KW-1185">Reference proteome</keyword>
<sequence length="344" mass="37401">MNTTRPPPLQGNPPSYAFVTRVYRRSLRPVIIVIALLSAIWTLLWSISLFQEVGLDQDQHEHKLSIMAIVLGAMYLAIAVIGFFGVLAASLQRLFLIRLYVMATVIAAVLVVAAGIMRVVVHFVFKNDLITECTNLSTGATVDYRSGIWGPYSETQLTQPEAQSFCDNAWSHDSAGEIISLLIEIVMAALFCSISVSYYRQMLDPTSVVNSSRAPSSQYRGGAFPARYNPPYSTSVPELAYDAPYGHPAPAYAPPPGAPPKAYGGLGGKDGYDSDHDEEFDPARLPGYTPGDAKYGAGDSKTDLKDPFADFEAPSLSARRDGAPGEERDVTSRPRPGEREGFNV</sequence>
<organism evidence="3 4">
    <name type="scientific">Jaapia argillacea MUCL 33604</name>
    <dbReference type="NCBI Taxonomy" id="933084"/>
    <lineage>
        <taxon>Eukaryota</taxon>
        <taxon>Fungi</taxon>
        <taxon>Dikarya</taxon>
        <taxon>Basidiomycota</taxon>
        <taxon>Agaricomycotina</taxon>
        <taxon>Agaricomycetes</taxon>
        <taxon>Agaricomycetidae</taxon>
        <taxon>Jaapiales</taxon>
        <taxon>Jaapiaceae</taxon>
        <taxon>Jaapia</taxon>
    </lineage>
</organism>
<dbReference type="EMBL" id="KL197721">
    <property type="protein sequence ID" value="KDQ56547.1"/>
    <property type="molecule type" value="Genomic_DNA"/>
</dbReference>
<dbReference type="Proteomes" id="UP000027265">
    <property type="component" value="Unassembled WGS sequence"/>
</dbReference>
<feature type="transmembrane region" description="Helical" evidence="2">
    <location>
        <begin position="99"/>
        <end position="121"/>
    </location>
</feature>
<feature type="compositionally biased region" description="Basic and acidic residues" evidence="1">
    <location>
        <begin position="318"/>
        <end position="344"/>
    </location>
</feature>